<feature type="binding site" evidence="7">
    <location>
        <position position="127"/>
    </location>
    <ligand>
        <name>Fe cation</name>
        <dbReference type="ChEBI" id="CHEBI:24875"/>
        <label>2</label>
    </ligand>
</feature>
<comment type="catalytic activity">
    <reaction evidence="7">
        <text>3-hydroxyanthranilate + O2 = (2Z,4Z)-2-amino-3-carboxymuconate 6-semialdehyde</text>
        <dbReference type="Rhea" id="RHEA:17953"/>
        <dbReference type="ChEBI" id="CHEBI:15379"/>
        <dbReference type="ChEBI" id="CHEBI:36559"/>
        <dbReference type="ChEBI" id="CHEBI:77612"/>
        <dbReference type="EC" id="1.13.11.6"/>
    </reaction>
</comment>
<comment type="cofactor">
    <cofactor evidence="7">
        <name>Fe(2+)</name>
        <dbReference type="ChEBI" id="CHEBI:29033"/>
    </cofactor>
    <text evidence="7">Binds 2 Fe(2+) ions per subunit.</text>
</comment>
<evidence type="ECO:0000256" key="5">
    <source>
        <dbReference type="ARBA" id="ARBA00023002"/>
    </source>
</evidence>
<keyword evidence="5 7" id="KW-0560">Oxidoreductase</keyword>
<evidence type="ECO:0000256" key="7">
    <source>
        <dbReference type="HAMAP-Rule" id="MF_00825"/>
    </source>
</evidence>
<evidence type="ECO:0000256" key="3">
    <source>
        <dbReference type="ARBA" id="ARBA00022723"/>
    </source>
</evidence>
<keyword evidence="3 7" id="KW-0479">Metal-binding</keyword>
<feature type="binding site" evidence="7">
    <location>
        <position position="109"/>
    </location>
    <ligand>
        <name>substrate</name>
    </ligand>
</feature>
<dbReference type="Pfam" id="PF06052">
    <property type="entry name" value="3-HAO"/>
    <property type="match status" value="1"/>
</dbReference>
<dbReference type="STRING" id="391625.PPSIR1_29363"/>
<feature type="binding site" evidence="7">
    <location>
        <position position="99"/>
    </location>
    <ligand>
        <name>substrate</name>
    </ligand>
</feature>
<dbReference type="SUPFAM" id="SSF51182">
    <property type="entry name" value="RmlC-like cupins"/>
    <property type="match status" value="1"/>
</dbReference>
<dbReference type="GO" id="GO:0009435">
    <property type="term" value="P:NAD+ biosynthetic process"/>
    <property type="evidence" value="ECO:0007669"/>
    <property type="project" value="UniProtKB-UniPathway"/>
</dbReference>
<dbReference type="InterPro" id="IPR014710">
    <property type="entry name" value="RmlC-like_jellyroll"/>
</dbReference>
<dbReference type="GO" id="GO:0019805">
    <property type="term" value="P:quinolinate biosynthetic process"/>
    <property type="evidence" value="ECO:0007669"/>
    <property type="project" value="UniProtKB-UniRule"/>
</dbReference>
<dbReference type="OrthoDB" id="5002379at2"/>
<feature type="binding site" evidence="7">
    <location>
        <position position="95"/>
    </location>
    <ligand>
        <name>Fe cation</name>
        <dbReference type="ChEBI" id="CHEBI:24875"/>
        <label>1</label>
        <note>catalytic</note>
    </ligand>
</feature>
<feature type="binding site" evidence="7">
    <location>
        <position position="53"/>
    </location>
    <ligand>
        <name>Fe cation</name>
        <dbReference type="ChEBI" id="CHEBI:24875"/>
        <label>1</label>
        <note>catalytic</note>
    </ligand>
</feature>
<name>A6G640_9BACT</name>
<dbReference type="HAMAP" id="MF_00825">
    <property type="entry name" value="3_HAO"/>
    <property type="match status" value="1"/>
</dbReference>
<dbReference type="PANTHER" id="PTHR15497:SF1">
    <property type="entry name" value="3-HYDROXYANTHRANILATE 3,4-DIOXYGENASE"/>
    <property type="match status" value="1"/>
</dbReference>
<proteinExistence type="inferred from homology"/>
<keyword evidence="4 7" id="KW-0223">Dioxygenase</keyword>
<dbReference type="EMBL" id="ABCS01000028">
    <property type="protein sequence ID" value="EDM78642.1"/>
    <property type="molecule type" value="Genomic_DNA"/>
</dbReference>
<feature type="binding site" evidence="7">
    <location>
        <position position="161"/>
    </location>
    <ligand>
        <name>Fe cation</name>
        <dbReference type="ChEBI" id="CHEBI:24875"/>
        <label>2</label>
    </ligand>
</feature>
<keyword evidence="2 7" id="KW-0662">Pyridine nucleotide biosynthesis</keyword>
<dbReference type="InterPro" id="IPR010329">
    <property type="entry name" value="3hydroanth_dOase"/>
</dbReference>
<dbReference type="GO" id="GO:0043420">
    <property type="term" value="P:anthranilate metabolic process"/>
    <property type="evidence" value="ECO:0007669"/>
    <property type="project" value="UniProtKB-UniRule"/>
</dbReference>
<evidence type="ECO:0000313" key="8">
    <source>
        <dbReference type="EMBL" id="EDM78642.1"/>
    </source>
</evidence>
<gene>
    <name evidence="7" type="primary">nbaC</name>
    <name evidence="8" type="ORF">PPSIR1_29363</name>
</gene>
<comment type="function">
    <text evidence="1 7">Catalyzes the oxidative ring opening of 3-hydroxyanthranilate to 2-amino-3-carboxymuconate semialdehyde, which spontaneously cyclizes to quinolinate.</text>
</comment>
<dbReference type="UniPathway" id="UPA00253">
    <property type="reaction ID" value="UER00330"/>
</dbReference>
<keyword evidence="6 7" id="KW-0408">Iron</keyword>
<dbReference type="EC" id="1.13.11.6" evidence="7"/>
<protein>
    <recommendedName>
        <fullName evidence="7">3-hydroxyanthranilate 3,4-dioxygenase</fullName>
        <ecNumber evidence="7">1.13.11.6</ecNumber>
    </recommendedName>
    <alternativeName>
        <fullName evidence="7">3-hydroxyanthranilate oxygenase</fullName>
        <shortName evidence="7">3-HAO</shortName>
    </alternativeName>
    <alternativeName>
        <fullName evidence="7">3-hydroxyanthranilic acid dioxygenase</fullName>
        <shortName evidence="7">HAD</shortName>
    </alternativeName>
</protein>
<feature type="binding site" evidence="7">
    <location>
        <position position="47"/>
    </location>
    <ligand>
        <name>Fe cation</name>
        <dbReference type="ChEBI" id="CHEBI:24875"/>
        <label>1</label>
        <note>catalytic</note>
    </ligand>
</feature>
<dbReference type="GO" id="GO:0000334">
    <property type="term" value="F:3-hydroxyanthranilate 3,4-dioxygenase activity"/>
    <property type="evidence" value="ECO:0007669"/>
    <property type="project" value="UniProtKB-UniRule"/>
</dbReference>
<dbReference type="NCBIfam" id="TIGR03037">
    <property type="entry name" value="anthran_nbaC"/>
    <property type="match status" value="1"/>
</dbReference>
<dbReference type="RefSeq" id="WP_006972189.1">
    <property type="nucleotide sequence ID" value="NZ_ABCS01000028.1"/>
</dbReference>
<organism evidence="8 9">
    <name type="scientific">Plesiocystis pacifica SIR-1</name>
    <dbReference type="NCBI Taxonomy" id="391625"/>
    <lineage>
        <taxon>Bacteria</taxon>
        <taxon>Pseudomonadati</taxon>
        <taxon>Myxococcota</taxon>
        <taxon>Polyangia</taxon>
        <taxon>Nannocystales</taxon>
        <taxon>Nannocystaceae</taxon>
        <taxon>Plesiocystis</taxon>
    </lineage>
</organism>
<accession>A6G640</accession>
<feature type="binding site" evidence="7">
    <location>
        <position position="43"/>
    </location>
    <ligand>
        <name>O2</name>
        <dbReference type="ChEBI" id="CHEBI:15379"/>
    </ligand>
</feature>
<comment type="similarity">
    <text evidence="7">Belongs to the 3-HAO family.</text>
</comment>
<dbReference type="Proteomes" id="UP000005801">
    <property type="component" value="Unassembled WGS sequence"/>
</dbReference>
<evidence type="ECO:0000256" key="4">
    <source>
        <dbReference type="ARBA" id="ARBA00022964"/>
    </source>
</evidence>
<dbReference type="PANTHER" id="PTHR15497">
    <property type="entry name" value="3-HYDROXYANTHRANILATE 3,4-DIOXYGENASE"/>
    <property type="match status" value="1"/>
</dbReference>
<sequence>MLPIDLNAWVEANRERLRPPVGNALIFDAEGFIVMAVGGPNARQDFHVNEGPELFLQLEGDIVLRVIEGEGADLRVAEVPIREGQLFLLPPRVPHSPQRPPGTVGLVVERVRTPDERDGFLWLCESCGAQIHRTEVHLHDITAQLAELLRAFWADTQARTCPSCGALLERRDGRAAT</sequence>
<dbReference type="CDD" id="cd06123">
    <property type="entry name" value="cupin_HAO"/>
    <property type="match status" value="1"/>
</dbReference>
<comment type="caution">
    <text evidence="8">The sequence shown here is derived from an EMBL/GenBank/DDBJ whole genome shotgun (WGS) entry which is preliminary data.</text>
</comment>
<evidence type="ECO:0000256" key="1">
    <source>
        <dbReference type="ARBA" id="ARBA00002752"/>
    </source>
</evidence>
<reference evidence="8 9" key="1">
    <citation type="submission" date="2007-06" db="EMBL/GenBank/DDBJ databases">
        <authorList>
            <person name="Shimkets L."/>
            <person name="Ferriera S."/>
            <person name="Johnson J."/>
            <person name="Kravitz S."/>
            <person name="Beeson K."/>
            <person name="Sutton G."/>
            <person name="Rogers Y.-H."/>
            <person name="Friedman R."/>
            <person name="Frazier M."/>
            <person name="Venter J.C."/>
        </authorList>
    </citation>
    <scope>NUCLEOTIDE SEQUENCE [LARGE SCALE GENOMIC DNA]</scope>
    <source>
        <strain evidence="8 9">SIR-1</strain>
    </source>
</reference>
<comment type="pathway">
    <text evidence="7">Cofactor biosynthesis; NAD(+) biosynthesis; quinolinate from L-kynurenine: step 3/3.</text>
</comment>
<keyword evidence="9" id="KW-1185">Reference proteome</keyword>
<feature type="binding site" evidence="7">
    <location>
        <position position="164"/>
    </location>
    <ligand>
        <name>Fe cation</name>
        <dbReference type="ChEBI" id="CHEBI:24875"/>
        <label>2</label>
    </ligand>
</feature>
<evidence type="ECO:0000256" key="2">
    <source>
        <dbReference type="ARBA" id="ARBA00022642"/>
    </source>
</evidence>
<feature type="binding site" evidence="7">
    <location>
        <position position="53"/>
    </location>
    <ligand>
        <name>substrate</name>
    </ligand>
</feature>
<dbReference type="InterPro" id="IPR011051">
    <property type="entry name" value="RmlC_Cupin_sf"/>
</dbReference>
<feature type="binding site" evidence="7">
    <location>
        <position position="124"/>
    </location>
    <ligand>
        <name>Fe cation</name>
        <dbReference type="ChEBI" id="CHEBI:24875"/>
        <label>2</label>
    </ligand>
</feature>
<dbReference type="AlphaFoldDB" id="A6G640"/>
<dbReference type="GO" id="GO:0008198">
    <property type="term" value="F:ferrous iron binding"/>
    <property type="evidence" value="ECO:0007669"/>
    <property type="project" value="UniProtKB-UniRule"/>
</dbReference>
<evidence type="ECO:0000256" key="6">
    <source>
        <dbReference type="ARBA" id="ARBA00023004"/>
    </source>
</evidence>
<evidence type="ECO:0000313" key="9">
    <source>
        <dbReference type="Proteomes" id="UP000005801"/>
    </source>
</evidence>
<dbReference type="GO" id="GO:0006569">
    <property type="term" value="P:L-tryptophan catabolic process"/>
    <property type="evidence" value="ECO:0007669"/>
    <property type="project" value="UniProtKB-UniRule"/>
</dbReference>
<dbReference type="Gene3D" id="2.60.120.10">
    <property type="entry name" value="Jelly Rolls"/>
    <property type="match status" value="1"/>
</dbReference>
<dbReference type="eggNOG" id="COG1917">
    <property type="taxonomic scope" value="Bacteria"/>
</dbReference>